<dbReference type="FunFam" id="3.40.50.1010:FF:000001">
    <property type="entry name" value="DNA polymerase I"/>
    <property type="match status" value="1"/>
</dbReference>
<dbReference type="Gene3D" id="3.30.70.370">
    <property type="match status" value="1"/>
</dbReference>
<dbReference type="Pfam" id="PF01367">
    <property type="entry name" value="5_3_exonuc"/>
    <property type="match status" value="1"/>
</dbReference>
<dbReference type="GO" id="GO:0008408">
    <property type="term" value="F:3'-5' exonuclease activity"/>
    <property type="evidence" value="ECO:0007669"/>
    <property type="project" value="InterPro"/>
</dbReference>
<dbReference type="SMART" id="SM00474">
    <property type="entry name" value="35EXOc"/>
    <property type="match status" value="1"/>
</dbReference>
<keyword evidence="11" id="KW-0269">Exonuclease</keyword>
<dbReference type="SUPFAM" id="SSF47807">
    <property type="entry name" value="5' to 3' exonuclease, C-terminal subdomain"/>
    <property type="match status" value="1"/>
</dbReference>
<dbReference type="GO" id="GO:0006261">
    <property type="term" value="P:DNA-templated DNA replication"/>
    <property type="evidence" value="ECO:0007669"/>
    <property type="project" value="UniProtKB-UniRule"/>
</dbReference>
<dbReference type="SUPFAM" id="SSF53098">
    <property type="entry name" value="Ribonuclease H-like"/>
    <property type="match status" value="1"/>
</dbReference>
<dbReference type="CDD" id="cd09859">
    <property type="entry name" value="PIN_53EXO"/>
    <property type="match status" value="1"/>
</dbReference>
<dbReference type="NCBIfam" id="NF004397">
    <property type="entry name" value="PRK05755.1"/>
    <property type="match status" value="1"/>
</dbReference>
<evidence type="ECO:0000256" key="16">
    <source>
        <dbReference type="NCBIfam" id="TIGR00593"/>
    </source>
</evidence>
<dbReference type="SMART" id="SM00482">
    <property type="entry name" value="POLAc"/>
    <property type="match status" value="1"/>
</dbReference>
<dbReference type="PROSITE" id="PS00447">
    <property type="entry name" value="DNA_POLYMERASE_A"/>
    <property type="match status" value="1"/>
</dbReference>
<dbReference type="FunFam" id="1.10.150.20:FF:000003">
    <property type="entry name" value="DNA polymerase I"/>
    <property type="match status" value="1"/>
</dbReference>
<dbReference type="InterPro" id="IPR043502">
    <property type="entry name" value="DNA/RNA_pol_sf"/>
</dbReference>
<dbReference type="Pfam" id="PF02739">
    <property type="entry name" value="5_3_exonuc_N"/>
    <property type="match status" value="1"/>
</dbReference>
<dbReference type="AlphaFoldDB" id="A0A3N5BMD7"/>
<name>A0A3N5BMD7_9BACL</name>
<dbReference type="Gene3D" id="1.10.150.20">
    <property type="entry name" value="5' to 3' exonuclease, C-terminal subdomain"/>
    <property type="match status" value="2"/>
</dbReference>
<evidence type="ECO:0000256" key="17">
    <source>
        <dbReference type="RuleBase" id="RU004460"/>
    </source>
</evidence>
<dbReference type="Pfam" id="PF00476">
    <property type="entry name" value="DNA_pol_A"/>
    <property type="match status" value="1"/>
</dbReference>
<dbReference type="Gene3D" id="3.40.50.1010">
    <property type="entry name" value="5'-nuclease"/>
    <property type="match status" value="1"/>
</dbReference>
<dbReference type="InterPro" id="IPR020045">
    <property type="entry name" value="DNA_polI_H3TH"/>
</dbReference>
<dbReference type="CDD" id="cd09898">
    <property type="entry name" value="H3TH_53EXO"/>
    <property type="match status" value="1"/>
</dbReference>
<keyword evidence="12 17" id="KW-0239">DNA-directed DNA polymerase</keyword>
<dbReference type="CDD" id="cd08637">
    <property type="entry name" value="DNA_pol_A_pol_I_C"/>
    <property type="match status" value="1"/>
</dbReference>
<keyword evidence="10" id="KW-0378">Hydrolase</keyword>
<keyword evidence="13 17" id="KW-0238">DNA-binding</keyword>
<evidence type="ECO:0000256" key="6">
    <source>
        <dbReference type="ARBA" id="ARBA00022695"/>
    </source>
</evidence>
<dbReference type="PANTHER" id="PTHR10133">
    <property type="entry name" value="DNA POLYMERASE I"/>
    <property type="match status" value="1"/>
</dbReference>
<evidence type="ECO:0000256" key="2">
    <source>
        <dbReference type="ARBA" id="ARBA00011541"/>
    </source>
</evidence>
<proteinExistence type="inferred from homology"/>
<dbReference type="InterPro" id="IPR036279">
    <property type="entry name" value="5-3_exonuclease_C_sf"/>
</dbReference>
<comment type="similarity">
    <text evidence="1 17">Belongs to the DNA polymerase type-A family.</text>
</comment>
<dbReference type="InterPro" id="IPR054690">
    <property type="entry name" value="DNA_polI_exonuclease"/>
</dbReference>
<dbReference type="Gene3D" id="1.20.1060.10">
    <property type="entry name" value="Taq DNA Polymerase, Chain T, domain 4"/>
    <property type="match status" value="1"/>
</dbReference>
<evidence type="ECO:0000259" key="20">
    <source>
        <dbReference type="SMART" id="SM00482"/>
    </source>
</evidence>
<evidence type="ECO:0000256" key="1">
    <source>
        <dbReference type="ARBA" id="ARBA00007705"/>
    </source>
</evidence>
<dbReference type="InterPro" id="IPR008918">
    <property type="entry name" value="HhH2"/>
</dbReference>
<dbReference type="Proteomes" id="UP000277108">
    <property type="component" value="Unassembled WGS sequence"/>
</dbReference>
<evidence type="ECO:0000256" key="3">
    <source>
        <dbReference type="ARBA" id="ARBA00012417"/>
    </source>
</evidence>
<evidence type="ECO:0000259" key="18">
    <source>
        <dbReference type="SMART" id="SM00474"/>
    </source>
</evidence>
<gene>
    <name evidence="17" type="primary">polA</name>
    <name evidence="21" type="ORF">EDD62_0360</name>
</gene>
<dbReference type="PRINTS" id="PR00868">
    <property type="entry name" value="DNAPOLI"/>
</dbReference>
<feature type="domain" description="5'-3' exonuclease" evidence="19">
    <location>
        <begin position="3"/>
        <end position="263"/>
    </location>
</feature>
<evidence type="ECO:0000256" key="4">
    <source>
        <dbReference type="ARBA" id="ARBA00020311"/>
    </source>
</evidence>
<dbReference type="InterPro" id="IPR029060">
    <property type="entry name" value="PIN-like_dom_sf"/>
</dbReference>
<organism evidence="21 22">
    <name type="scientific">Abyssicoccus albus</name>
    <dbReference type="NCBI Taxonomy" id="1817405"/>
    <lineage>
        <taxon>Bacteria</taxon>
        <taxon>Bacillati</taxon>
        <taxon>Bacillota</taxon>
        <taxon>Bacilli</taxon>
        <taxon>Bacillales</taxon>
        <taxon>Abyssicoccaceae</taxon>
    </lineage>
</organism>
<dbReference type="GO" id="GO:0003677">
    <property type="term" value="F:DNA binding"/>
    <property type="evidence" value="ECO:0007669"/>
    <property type="project" value="UniProtKB-UniRule"/>
</dbReference>
<evidence type="ECO:0000256" key="8">
    <source>
        <dbReference type="ARBA" id="ARBA00022722"/>
    </source>
</evidence>
<dbReference type="InterPro" id="IPR012337">
    <property type="entry name" value="RNaseH-like_sf"/>
</dbReference>
<evidence type="ECO:0000259" key="19">
    <source>
        <dbReference type="SMART" id="SM00475"/>
    </source>
</evidence>
<dbReference type="OrthoDB" id="9806424at2"/>
<protein>
    <recommendedName>
        <fullName evidence="4 16">DNA polymerase I</fullName>
        <ecNumber evidence="3 16">2.7.7.7</ecNumber>
    </recommendedName>
</protein>
<dbReference type="GO" id="GO:0008409">
    <property type="term" value="F:5'-3' exonuclease activity"/>
    <property type="evidence" value="ECO:0007669"/>
    <property type="project" value="InterPro"/>
</dbReference>
<evidence type="ECO:0000313" key="22">
    <source>
        <dbReference type="Proteomes" id="UP000277108"/>
    </source>
</evidence>
<dbReference type="InterPro" id="IPR020046">
    <property type="entry name" value="5-3_exonucl_a-hlix_arch_N"/>
</dbReference>
<dbReference type="Pfam" id="PF22619">
    <property type="entry name" value="DNA_polI_exo1"/>
    <property type="match status" value="1"/>
</dbReference>
<dbReference type="NCBIfam" id="TIGR00593">
    <property type="entry name" value="pola"/>
    <property type="match status" value="1"/>
</dbReference>
<dbReference type="SUPFAM" id="SSF56672">
    <property type="entry name" value="DNA/RNA polymerases"/>
    <property type="match status" value="1"/>
</dbReference>
<dbReference type="EMBL" id="RKRK01000002">
    <property type="protein sequence ID" value="RPF57729.1"/>
    <property type="molecule type" value="Genomic_DNA"/>
</dbReference>
<keyword evidence="22" id="KW-1185">Reference proteome</keyword>
<dbReference type="InterPro" id="IPR019760">
    <property type="entry name" value="DNA-dir_DNA_pol_A_CS"/>
</dbReference>
<comment type="caution">
    <text evidence="21">The sequence shown here is derived from an EMBL/GenBank/DDBJ whole genome shotgun (WGS) entry which is preliminary data.</text>
</comment>
<dbReference type="GO" id="GO:0003887">
    <property type="term" value="F:DNA-directed DNA polymerase activity"/>
    <property type="evidence" value="ECO:0007669"/>
    <property type="project" value="UniProtKB-UniRule"/>
</dbReference>
<dbReference type="InterPro" id="IPR001098">
    <property type="entry name" value="DNA-dir_DNA_pol_A_palm_dom"/>
</dbReference>
<dbReference type="InterPro" id="IPR002421">
    <property type="entry name" value="5-3_exonuclease"/>
</dbReference>
<evidence type="ECO:0000256" key="5">
    <source>
        <dbReference type="ARBA" id="ARBA00022679"/>
    </source>
</evidence>
<dbReference type="PANTHER" id="PTHR10133:SF27">
    <property type="entry name" value="DNA POLYMERASE NU"/>
    <property type="match status" value="1"/>
</dbReference>
<keyword evidence="8" id="KW-0540">Nuclease</keyword>
<dbReference type="InterPro" id="IPR002298">
    <property type="entry name" value="DNA_polymerase_A"/>
</dbReference>
<keyword evidence="14 17" id="KW-0234">DNA repair</keyword>
<evidence type="ECO:0000256" key="12">
    <source>
        <dbReference type="ARBA" id="ARBA00022932"/>
    </source>
</evidence>
<evidence type="ECO:0000256" key="10">
    <source>
        <dbReference type="ARBA" id="ARBA00022801"/>
    </source>
</evidence>
<evidence type="ECO:0000313" key="21">
    <source>
        <dbReference type="EMBL" id="RPF57729.1"/>
    </source>
</evidence>
<evidence type="ECO:0000256" key="14">
    <source>
        <dbReference type="ARBA" id="ARBA00023204"/>
    </source>
</evidence>
<keyword evidence="6 17" id="KW-0548">Nucleotidyltransferase</keyword>
<evidence type="ECO:0000256" key="13">
    <source>
        <dbReference type="ARBA" id="ARBA00023125"/>
    </source>
</evidence>
<dbReference type="Gene3D" id="3.30.420.10">
    <property type="entry name" value="Ribonuclease H-like superfamily/Ribonuclease H"/>
    <property type="match status" value="1"/>
</dbReference>
<dbReference type="SUPFAM" id="SSF88723">
    <property type="entry name" value="PIN domain-like"/>
    <property type="match status" value="1"/>
</dbReference>
<dbReference type="RefSeq" id="WP_123807305.1">
    <property type="nucleotide sequence ID" value="NZ_RKRK01000002.1"/>
</dbReference>
<dbReference type="InterPro" id="IPR018320">
    <property type="entry name" value="DNA_polymerase_1"/>
</dbReference>
<evidence type="ECO:0000256" key="15">
    <source>
        <dbReference type="ARBA" id="ARBA00049244"/>
    </source>
</evidence>
<comment type="catalytic activity">
    <reaction evidence="15 17">
        <text>DNA(n) + a 2'-deoxyribonucleoside 5'-triphosphate = DNA(n+1) + diphosphate</text>
        <dbReference type="Rhea" id="RHEA:22508"/>
        <dbReference type="Rhea" id="RHEA-COMP:17339"/>
        <dbReference type="Rhea" id="RHEA-COMP:17340"/>
        <dbReference type="ChEBI" id="CHEBI:33019"/>
        <dbReference type="ChEBI" id="CHEBI:61560"/>
        <dbReference type="ChEBI" id="CHEBI:173112"/>
        <dbReference type="EC" id="2.7.7.7"/>
    </reaction>
</comment>
<keyword evidence="9 17" id="KW-0227">DNA damage</keyword>
<evidence type="ECO:0000256" key="9">
    <source>
        <dbReference type="ARBA" id="ARBA00022763"/>
    </source>
</evidence>
<evidence type="ECO:0000256" key="11">
    <source>
        <dbReference type="ARBA" id="ARBA00022839"/>
    </source>
</evidence>
<reference evidence="21 22" key="1">
    <citation type="submission" date="2018-11" db="EMBL/GenBank/DDBJ databases">
        <title>Genomic Encyclopedia of Type Strains, Phase IV (KMG-IV): sequencing the most valuable type-strain genomes for metagenomic binning, comparative biology and taxonomic classification.</title>
        <authorList>
            <person name="Goeker M."/>
        </authorList>
    </citation>
    <scope>NUCLEOTIDE SEQUENCE [LARGE SCALE GENOMIC DNA]</scope>
    <source>
        <strain evidence="21 22">DSM 29158</strain>
    </source>
</reference>
<evidence type="ECO:0000256" key="7">
    <source>
        <dbReference type="ARBA" id="ARBA00022705"/>
    </source>
</evidence>
<comment type="subunit">
    <text evidence="2 17">Single-chain monomer with multiple functions.</text>
</comment>
<dbReference type="CDD" id="cd06140">
    <property type="entry name" value="DNA_polA_I_Bacillus_like_exo"/>
    <property type="match status" value="1"/>
</dbReference>
<dbReference type="SMART" id="SM00475">
    <property type="entry name" value="53EXOc"/>
    <property type="match status" value="1"/>
</dbReference>
<feature type="domain" description="3'-5' exonuclease" evidence="18">
    <location>
        <begin position="303"/>
        <end position="475"/>
    </location>
</feature>
<accession>A0A3N5BMD7</accession>
<sequence length="885" mass="101762">MSNKLLLVDGNSLLFRSFHGIALLTNSKGMYTNAIFGFTRVLNKLIEKQQPTHILVAFDAGKTTFRHSTYEAYKGGRSKTPSELKEQFVPMRNLLDAYKIKWYELPNYEADDIIGTLSSEADRQGIETIILTGDRDLTQLVSEHVTVFYTTNKKGQDFEEYTIPFMQEKYELTPKQIIDMKGLMGDKSDNIPGVPKIGEKTAIKLLKEYESVENLYEHIDELKQSKMKDNLIEYKEDALMSKALATIETNAPIDVSIKDAVWDKDFDRSALVEMYKTLEFKSLLKDETFSTSPLTAAAEDKGYEDSYNTNVNSLNFDKLKEDSPLYIYIEHIEDRYIHKSPLAIALSDGEQVVITKFEHIRQHDELCSLLKDESIEKYVYDAKKVYVMFEQHDVTVKNITMDAMLGGFLLDPSVKVEGMSQLLHQLQLVTIPSEDEFYGKGKSRTVPDQDVLNQYISQKINALMECIPTVVDKLNEQQQLELLKELELPLSKVLASMEVRGIHVDVNTLHSMQSEIQHRIDDIKDEIYSLAGEEFNINSVKELGVILFEKLELPVIKKTKTGYSTAADVLTKLEDKHDIVKHILNYRILSKLQSTYVEGLQNEIYEDGKIHTRFNQTLAQTGRLSSLDPNLQNIPIRLEEGRLIRKAFKPFNDDYVLVALDYSQIELRVLAHITQDEHLIETFNNGGDIHTETARKVFNLADDTEVDSNLRRQAKAVNFGIVYGISDYGLSENLNIPRKQAKTFIDNYLKVYPNIQKYMDQVILDAKRNGYVETLLNRRRYIPEINSRNFHQRSFAERTAMNTPIQGTAADIIKMAMVKYDAQDFEDRYSAYLLLQIHDELIFEVHRDDVEAFYQDVKQLMENAYPLDVPLLVDGSYGESWYDTK</sequence>
<dbReference type="InterPro" id="IPR036397">
    <property type="entry name" value="RNaseH_sf"/>
</dbReference>
<dbReference type="FunFam" id="1.10.150.20:FF:000002">
    <property type="entry name" value="DNA polymerase I"/>
    <property type="match status" value="1"/>
</dbReference>
<dbReference type="InterPro" id="IPR002562">
    <property type="entry name" value="3'-5'_exonuclease_dom"/>
</dbReference>
<dbReference type="EC" id="2.7.7.7" evidence="3 16"/>
<keyword evidence="5 17" id="KW-0808">Transferase</keyword>
<dbReference type="SMART" id="SM00279">
    <property type="entry name" value="HhH2"/>
    <property type="match status" value="1"/>
</dbReference>
<keyword evidence="7 17" id="KW-0235">DNA replication</keyword>
<dbReference type="FunFam" id="1.20.1060.10:FF:000001">
    <property type="entry name" value="DNA polymerase I"/>
    <property type="match status" value="1"/>
</dbReference>
<feature type="domain" description="DNA-directed DNA polymerase family A palm" evidence="20">
    <location>
        <begin position="641"/>
        <end position="849"/>
    </location>
</feature>
<dbReference type="GO" id="GO:0006302">
    <property type="term" value="P:double-strand break repair"/>
    <property type="evidence" value="ECO:0007669"/>
    <property type="project" value="TreeGrafter"/>
</dbReference>